<evidence type="ECO:0000256" key="1">
    <source>
        <dbReference type="ARBA" id="ARBA00006379"/>
    </source>
</evidence>
<evidence type="ECO:0000259" key="11">
    <source>
        <dbReference type="Pfam" id="PF08234"/>
    </source>
</evidence>
<evidence type="ECO:0000256" key="2">
    <source>
        <dbReference type="ARBA" id="ARBA00022454"/>
    </source>
</evidence>
<name>A0A1Y2DRH2_9FUNG</name>
<evidence type="ECO:0000313" key="12">
    <source>
        <dbReference type="EMBL" id="ORY61878.1"/>
    </source>
</evidence>
<accession>A0A1Y2DRH2</accession>
<comment type="subcellular location">
    <subcellularLocation>
        <location evidence="9">Nucleus</location>
    </subcellularLocation>
    <subcellularLocation>
        <location evidence="9">Chromosome</location>
        <location evidence="9">Centromere</location>
        <location evidence="9">Kinetochore</location>
    </subcellularLocation>
</comment>
<dbReference type="GO" id="GO:0005634">
    <property type="term" value="C:nucleus"/>
    <property type="evidence" value="ECO:0007669"/>
    <property type="project" value="UniProtKB-SubCell"/>
</dbReference>
<dbReference type="CDD" id="cd23784">
    <property type="entry name" value="RWD_Spc25"/>
    <property type="match status" value="1"/>
</dbReference>
<sequence>MSLNIYSENNNIDSTNTDTLNIPKPKFPYEAYTEAKNIFFTNFENWIEKKKVGIEEGKQLHLKAALEDRAQKTQILKQMEIYEKKEMEYSKNIEIERNEAENLANQLSEKKKLKINLLSKRDELILMKKELEKKLSKKKEELSYKRMEKEEQIKKNIPELNFYENTLAMKITVLKENILEFGFTNINKEIVSKKYSFVIDVSNKNYKVFIYKNNLLTKNVIRYYIYD</sequence>
<feature type="domain" description="Chromosome segregation protein Spc25 C-terminal" evidence="11">
    <location>
        <begin position="175"/>
        <end position="209"/>
    </location>
</feature>
<dbReference type="Proteomes" id="UP000193920">
    <property type="component" value="Unassembled WGS sequence"/>
</dbReference>
<dbReference type="STRING" id="1754190.A0A1Y2DRH2"/>
<dbReference type="GO" id="GO:0007059">
    <property type="term" value="P:chromosome segregation"/>
    <property type="evidence" value="ECO:0007669"/>
    <property type="project" value="InterPro"/>
</dbReference>
<keyword evidence="8 9" id="KW-0137">Centromere</keyword>
<comment type="subunit">
    <text evidence="9">Component of the NDC80 complex.</text>
</comment>
<keyword evidence="6 10" id="KW-0175">Coiled coil</keyword>
<dbReference type="GO" id="GO:0051301">
    <property type="term" value="P:cell division"/>
    <property type="evidence" value="ECO:0007669"/>
    <property type="project" value="UniProtKB-UniRule"/>
</dbReference>
<evidence type="ECO:0000256" key="4">
    <source>
        <dbReference type="ARBA" id="ARBA00022776"/>
    </source>
</evidence>
<comment type="function">
    <text evidence="9">Acts as a component of the essential kinetochore-associated NDC80 complex, which is required for chromosome segregation and spindle checkpoint activity.</text>
</comment>
<dbReference type="Pfam" id="PF08234">
    <property type="entry name" value="Spindle_Spc25"/>
    <property type="match status" value="1"/>
</dbReference>
<keyword evidence="2 9" id="KW-0158">Chromosome</keyword>
<evidence type="ECO:0000313" key="13">
    <source>
        <dbReference type="Proteomes" id="UP000193920"/>
    </source>
</evidence>
<evidence type="ECO:0000256" key="5">
    <source>
        <dbReference type="ARBA" id="ARBA00022838"/>
    </source>
</evidence>
<feature type="coiled-coil region" evidence="10">
    <location>
        <begin position="79"/>
        <end position="152"/>
    </location>
</feature>
<proteinExistence type="inferred from homology"/>
<evidence type="ECO:0000256" key="8">
    <source>
        <dbReference type="ARBA" id="ARBA00023328"/>
    </source>
</evidence>
<reference evidence="12 13" key="1">
    <citation type="submission" date="2016-08" db="EMBL/GenBank/DDBJ databases">
        <title>A Parts List for Fungal Cellulosomes Revealed by Comparative Genomics.</title>
        <authorList>
            <consortium name="DOE Joint Genome Institute"/>
            <person name="Haitjema C.H."/>
            <person name="Gilmore S.P."/>
            <person name="Henske J.K."/>
            <person name="Solomon K.V."/>
            <person name="De Groot R."/>
            <person name="Kuo A."/>
            <person name="Mondo S.J."/>
            <person name="Salamov A.A."/>
            <person name="Labutti K."/>
            <person name="Zhao Z."/>
            <person name="Chiniquy J."/>
            <person name="Barry K."/>
            <person name="Brewer H.M."/>
            <person name="Purvine S.O."/>
            <person name="Wright A.T."/>
            <person name="Boxma B."/>
            <person name="Van Alen T."/>
            <person name="Hackstein J.H."/>
            <person name="Baker S.E."/>
            <person name="Grigoriev I.V."/>
            <person name="O'Malley M.A."/>
        </authorList>
    </citation>
    <scope>NUCLEOTIDE SEQUENCE [LARGE SCALE GENOMIC DNA]</scope>
    <source>
        <strain evidence="12 13">G1</strain>
    </source>
</reference>
<evidence type="ECO:0000256" key="7">
    <source>
        <dbReference type="ARBA" id="ARBA00023306"/>
    </source>
</evidence>
<comment type="similarity">
    <text evidence="1 9">Belongs to the SPC25 family.</text>
</comment>
<keyword evidence="9" id="KW-0539">Nucleus</keyword>
<evidence type="ECO:0000256" key="3">
    <source>
        <dbReference type="ARBA" id="ARBA00022618"/>
    </source>
</evidence>
<keyword evidence="3 9" id="KW-0132">Cell division</keyword>
<dbReference type="OrthoDB" id="6353017at2759"/>
<gene>
    <name evidence="12" type="ORF">LY90DRAFT_668519</name>
</gene>
<protein>
    <recommendedName>
        <fullName evidence="9">Kinetochore protein SPC25</fullName>
    </recommendedName>
</protein>
<organism evidence="12 13">
    <name type="scientific">Neocallimastix californiae</name>
    <dbReference type="NCBI Taxonomy" id="1754190"/>
    <lineage>
        <taxon>Eukaryota</taxon>
        <taxon>Fungi</taxon>
        <taxon>Fungi incertae sedis</taxon>
        <taxon>Chytridiomycota</taxon>
        <taxon>Chytridiomycota incertae sedis</taxon>
        <taxon>Neocallimastigomycetes</taxon>
        <taxon>Neocallimastigales</taxon>
        <taxon>Neocallimastigaceae</taxon>
        <taxon>Neocallimastix</taxon>
    </lineage>
</organism>
<dbReference type="InterPro" id="IPR013255">
    <property type="entry name" value="Spc25_C"/>
</dbReference>
<evidence type="ECO:0000256" key="9">
    <source>
        <dbReference type="RuleBase" id="RU367150"/>
    </source>
</evidence>
<dbReference type="Gene3D" id="3.30.457.50">
    <property type="entry name" value="Chromosome segregation protein Spc25"/>
    <property type="match status" value="1"/>
</dbReference>
<comment type="caution">
    <text evidence="12">The sequence shown here is derived from an EMBL/GenBank/DDBJ whole genome shotgun (WGS) entry which is preliminary data.</text>
</comment>
<evidence type="ECO:0000256" key="10">
    <source>
        <dbReference type="SAM" id="Coils"/>
    </source>
</evidence>
<keyword evidence="5 9" id="KW-0995">Kinetochore</keyword>
<dbReference type="AlphaFoldDB" id="A0A1Y2DRH2"/>
<keyword evidence="4 9" id="KW-0498">Mitosis</keyword>
<dbReference type="GO" id="GO:0031262">
    <property type="term" value="C:Ndc80 complex"/>
    <property type="evidence" value="ECO:0007669"/>
    <property type="project" value="InterPro"/>
</dbReference>
<keyword evidence="7 9" id="KW-0131">Cell cycle</keyword>
<evidence type="ECO:0000256" key="6">
    <source>
        <dbReference type="ARBA" id="ARBA00023054"/>
    </source>
</evidence>
<dbReference type="EMBL" id="MCOG01000059">
    <property type="protein sequence ID" value="ORY61878.1"/>
    <property type="molecule type" value="Genomic_DNA"/>
</dbReference>
<keyword evidence="13" id="KW-1185">Reference proteome</keyword>